<dbReference type="Proteomes" id="UP000463951">
    <property type="component" value="Chromosome"/>
</dbReference>
<dbReference type="EMBL" id="AP019620">
    <property type="protein sequence ID" value="BBJ46911.1"/>
    <property type="molecule type" value="Genomic_DNA"/>
</dbReference>
<reference evidence="2 3" key="1">
    <citation type="journal article" date="2020" name="Int. J. Syst. Evol. Microbiol.">
        <title>Reclassification of Streptomyces castelarensis and Streptomyces sporoclivatus as later heterotypic synonyms of Streptomyces antimycoticus.</title>
        <authorList>
            <person name="Komaki H."/>
            <person name="Tamura T."/>
        </authorList>
    </citation>
    <scope>NUCLEOTIDE SEQUENCE [LARGE SCALE GENOMIC DNA]</scope>
    <source>
        <strain evidence="2 3">NBRC 100767</strain>
    </source>
</reference>
<protein>
    <submittedName>
        <fullName evidence="2">Uncharacterized protein</fullName>
    </submittedName>
</protein>
<organism evidence="2 3">
    <name type="scientific">Streptomyces antimycoticus</name>
    <dbReference type="NCBI Taxonomy" id="68175"/>
    <lineage>
        <taxon>Bacteria</taxon>
        <taxon>Bacillati</taxon>
        <taxon>Actinomycetota</taxon>
        <taxon>Actinomycetes</taxon>
        <taxon>Kitasatosporales</taxon>
        <taxon>Streptomycetaceae</taxon>
        <taxon>Streptomyces</taxon>
        <taxon>Streptomyces violaceusniger group</taxon>
    </lineage>
</organism>
<sequence>MTCVVCGATQPARGTRVSPGRTAALPVTAPLAPQAPVYALPAVRREAVPRRHRSHAVTERVQLPTLSTEKDYDGDEFLPIYTTTVTVHGGVASHGRASGQARSSDGALGPRSAHARRAGR</sequence>
<evidence type="ECO:0000256" key="1">
    <source>
        <dbReference type="SAM" id="MobiDB-lite"/>
    </source>
</evidence>
<evidence type="ECO:0000313" key="3">
    <source>
        <dbReference type="Proteomes" id="UP000463951"/>
    </source>
</evidence>
<proteinExistence type="predicted"/>
<dbReference type="AlphaFoldDB" id="A0A499VBK3"/>
<feature type="region of interest" description="Disordered" evidence="1">
    <location>
        <begin position="91"/>
        <end position="120"/>
    </location>
</feature>
<dbReference type="Gene3D" id="2.20.25.10">
    <property type="match status" value="1"/>
</dbReference>
<evidence type="ECO:0000313" key="2">
    <source>
        <dbReference type="EMBL" id="BBJ46911.1"/>
    </source>
</evidence>
<gene>
    <name evidence="2" type="ORF">SSPO_096290</name>
</gene>
<name>A0A499VBK3_9ACTN</name>
<accession>A0A499VBK3</accession>